<reference evidence="1 2" key="1">
    <citation type="submission" date="2023-01" db="EMBL/GenBank/DDBJ databases">
        <authorList>
            <person name="Whitehead M."/>
        </authorList>
    </citation>
    <scope>NUCLEOTIDE SEQUENCE [LARGE SCALE GENOMIC DNA]</scope>
</reference>
<organism evidence="1 2">
    <name type="scientific">Macrosiphum euphorbiae</name>
    <name type="common">potato aphid</name>
    <dbReference type="NCBI Taxonomy" id="13131"/>
    <lineage>
        <taxon>Eukaryota</taxon>
        <taxon>Metazoa</taxon>
        <taxon>Ecdysozoa</taxon>
        <taxon>Arthropoda</taxon>
        <taxon>Hexapoda</taxon>
        <taxon>Insecta</taxon>
        <taxon>Pterygota</taxon>
        <taxon>Neoptera</taxon>
        <taxon>Paraneoptera</taxon>
        <taxon>Hemiptera</taxon>
        <taxon>Sternorrhyncha</taxon>
        <taxon>Aphidomorpha</taxon>
        <taxon>Aphidoidea</taxon>
        <taxon>Aphididae</taxon>
        <taxon>Macrosiphini</taxon>
        <taxon>Macrosiphum</taxon>
    </lineage>
</organism>
<gene>
    <name evidence="1" type="ORF">MEUPH1_LOCUS25115</name>
</gene>
<proteinExistence type="predicted"/>
<dbReference type="AlphaFoldDB" id="A0AAV0XR38"/>
<comment type="caution">
    <text evidence="1">The sequence shown here is derived from an EMBL/GenBank/DDBJ whole genome shotgun (WGS) entry which is preliminary data.</text>
</comment>
<dbReference type="EMBL" id="CARXXK010000725">
    <property type="protein sequence ID" value="CAI6371069.1"/>
    <property type="molecule type" value="Genomic_DNA"/>
</dbReference>
<evidence type="ECO:0000313" key="1">
    <source>
        <dbReference type="EMBL" id="CAI6371069.1"/>
    </source>
</evidence>
<accession>A0AAV0XR38</accession>
<evidence type="ECO:0000313" key="2">
    <source>
        <dbReference type="Proteomes" id="UP001160148"/>
    </source>
</evidence>
<sequence>MRKDADAICDVNTDNNENLALFDEVDHDYYKHLPVLEDYVVDIVKYTSGFIVSKIKKKKNLCKIYDLHLSQEIDLDRYTIIIKNKIKGQINKFIVGCK</sequence>
<protein>
    <submittedName>
        <fullName evidence="1">Uncharacterized protein</fullName>
    </submittedName>
</protein>
<keyword evidence="2" id="KW-1185">Reference proteome</keyword>
<dbReference type="Proteomes" id="UP001160148">
    <property type="component" value="Unassembled WGS sequence"/>
</dbReference>
<name>A0AAV0XR38_9HEMI</name>